<dbReference type="SUPFAM" id="SSF51735">
    <property type="entry name" value="NAD(P)-binding Rossmann-fold domains"/>
    <property type="match status" value="1"/>
</dbReference>
<evidence type="ECO:0000313" key="3">
    <source>
        <dbReference type="EMBL" id="ORY68917.1"/>
    </source>
</evidence>
<evidence type="ECO:0000256" key="2">
    <source>
        <dbReference type="ARBA" id="ARBA00023002"/>
    </source>
</evidence>
<sequence>MARIILVLGAGSNVGAALTTKFQSLGYKLALVSRSTPKPSSENILHLQADLTDPNVYCSIFTRIRESFGGTPSVVVFNAALLSPSTEPGNIFAVPLDAFQRDLNLQVKGPYVAAGEAYKLWSEEEKVGGGGEKKQFIFTGNAQWNTLLPLYQFVTLGVAKNASAYWLGVADKMYRERGFRFFFTDQRNAQGGPAGVAGPEEHAEMYSRIVQDPDAFPFLVPFVDGTKLEDLGNTRWE</sequence>
<comment type="similarity">
    <text evidence="1">Belongs to the short-chain dehydrogenases/reductases (SDR) family.</text>
</comment>
<keyword evidence="2" id="KW-0560">Oxidoreductase</keyword>
<reference evidence="3 4" key="1">
    <citation type="submission" date="2016-07" db="EMBL/GenBank/DDBJ databases">
        <title>Pervasive Adenine N6-methylation of Active Genes in Fungi.</title>
        <authorList>
            <consortium name="DOE Joint Genome Institute"/>
            <person name="Mondo S.J."/>
            <person name="Dannebaum R.O."/>
            <person name="Kuo R.C."/>
            <person name="Labutti K."/>
            <person name="Haridas S."/>
            <person name="Kuo A."/>
            <person name="Salamov A."/>
            <person name="Ahrendt S.R."/>
            <person name="Lipzen A."/>
            <person name="Sullivan W."/>
            <person name="Andreopoulos W.B."/>
            <person name="Clum A."/>
            <person name="Lindquist E."/>
            <person name="Daum C."/>
            <person name="Ramamoorthy G.K."/>
            <person name="Gryganskyi A."/>
            <person name="Culley D."/>
            <person name="Magnuson J.K."/>
            <person name="James T.Y."/>
            <person name="O'Malley M.A."/>
            <person name="Stajich J.E."/>
            <person name="Spatafora J.W."/>
            <person name="Visel A."/>
            <person name="Grigoriev I.V."/>
        </authorList>
    </citation>
    <scope>NUCLEOTIDE SEQUENCE [LARGE SCALE GENOMIC DNA]</scope>
    <source>
        <strain evidence="3 4">CBS 129021</strain>
    </source>
</reference>
<protein>
    <recommendedName>
        <fullName evidence="5">Short-chain dehydrogenase</fullName>
    </recommendedName>
</protein>
<name>A0A1Y2EBX4_9PEZI</name>
<dbReference type="PANTHER" id="PTHR43669:SF4">
    <property type="entry name" value="SHORT-CHAIN DEHYDROGENASE"/>
    <property type="match status" value="1"/>
</dbReference>
<accession>A0A1Y2EBX4</accession>
<dbReference type="InterPro" id="IPR036291">
    <property type="entry name" value="NAD(P)-bd_dom_sf"/>
</dbReference>
<dbReference type="GeneID" id="63775889"/>
<evidence type="ECO:0000313" key="4">
    <source>
        <dbReference type="Proteomes" id="UP000193689"/>
    </source>
</evidence>
<dbReference type="GO" id="GO:0016491">
    <property type="term" value="F:oxidoreductase activity"/>
    <property type="evidence" value="ECO:0007669"/>
    <property type="project" value="UniProtKB-KW"/>
</dbReference>
<dbReference type="PANTHER" id="PTHR43669">
    <property type="entry name" value="5-KETO-D-GLUCONATE 5-REDUCTASE"/>
    <property type="match status" value="1"/>
</dbReference>
<dbReference type="EMBL" id="MCFJ01000003">
    <property type="protein sequence ID" value="ORY68917.1"/>
    <property type="molecule type" value="Genomic_DNA"/>
</dbReference>
<dbReference type="Gene3D" id="3.40.50.720">
    <property type="entry name" value="NAD(P)-binding Rossmann-like Domain"/>
    <property type="match status" value="1"/>
</dbReference>
<dbReference type="RefSeq" id="XP_040719204.1">
    <property type="nucleotide sequence ID" value="XM_040859677.1"/>
</dbReference>
<gene>
    <name evidence="3" type="ORF">BCR38DRAFT_424691</name>
</gene>
<proteinExistence type="inferred from homology"/>
<evidence type="ECO:0008006" key="5">
    <source>
        <dbReference type="Google" id="ProtNLM"/>
    </source>
</evidence>
<dbReference type="STRING" id="1141098.A0A1Y2EBX4"/>
<dbReference type="InParanoid" id="A0A1Y2EBX4"/>
<keyword evidence="4" id="KW-1185">Reference proteome</keyword>
<organism evidence="3 4">
    <name type="scientific">Pseudomassariella vexata</name>
    <dbReference type="NCBI Taxonomy" id="1141098"/>
    <lineage>
        <taxon>Eukaryota</taxon>
        <taxon>Fungi</taxon>
        <taxon>Dikarya</taxon>
        <taxon>Ascomycota</taxon>
        <taxon>Pezizomycotina</taxon>
        <taxon>Sordariomycetes</taxon>
        <taxon>Xylariomycetidae</taxon>
        <taxon>Amphisphaeriales</taxon>
        <taxon>Pseudomassariaceae</taxon>
        <taxon>Pseudomassariella</taxon>
    </lineage>
</organism>
<dbReference type="OrthoDB" id="5336600at2759"/>
<dbReference type="AlphaFoldDB" id="A0A1Y2EBX4"/>
<evidence type="ECO:0000256" key="1">
    <source>
        <dbReference type="ARBA" id="ARBA00006484"/>
    </source>
</evidence>
<dbReference type="Proteomes" id="UP000193689">
    <property type="component" value="Unassembled WGS sequence"/>
</dbReference>
<comment type="caution">
    <text evidence="3">The sequence shown here is derived from an EMBL/GenBank/DDBJ whole genome shotgun (WGS) entry which is preliminary data.</text>
</comment>